<proteinExistence type="predicted"/>
<dbReference type="EMBL" id="KQ964247">
    <property type="protein sequence ID" value="KXJ94038.1"/>
    <property type="molecule type" value="Genomic_DNA"/>
</dbReference>
<dbReference type="AlphaFoldDB" id="A0A136JAF6"/>
<gene>
    <name evidence="2" type="ORF">Micbo1qcDRAFT_158991</name>
</gene>
<keyword evidence="3" id="KW-1185">Reference proteome</keyword>
<evidence type="ECO:0000256" key="1">
    <source>
        <dbReference type="SAM" id="Phobius"/>
    </source>
</evidence>
<keyword evidence="1" id="KW-0812">Transmembrane</keyword>
<keyword evidence="1" id="KW-1133">Transmembrane helix</keyword>
<sequence length="78" mass="8544">MSVDFYLVAFSDDFTDGRTRGGEVWYFVSYALGISAHVVLFCPGMAQDRRMFGIGNTGVWVGQGFNEVVGIITVGRAQ</sequence>
<evidence type="ECO:0000313" key="2">
    <source>
        <dbReference type="EMBL" id="KXJ94038.1"/>
    </source>
</evidence>
<feature type="transmembrane region" description="Helical" evidence="1">
    <location>
        <begin position="24"/>
        <end position="42"/>
    </location>
</feature>
<accession>A0A136JAF6</accession>
<organism evidence="2 3">
    <name type="scientific">Microdochium bolleyi</name>
    <dbReference type="NCBI Taxonomy" id="196109"/>
    <lineage>
        <taxon>Eukaryota</taxon>
        <taxon>Fungi</taxon>
        <taxon>Dikarya</taxon>
        <taxon>Ascomycota</taxon>
        <taxon>Pezizomycotina</taxon>
        <taxon>Sordariomycetes</taxon>
        <taxon>Xylariomycetidae</taxon>
        <taxon>Xylariales</taxon>
        <taxon>Microdochiaceae</taxon>
        <taxon>Microdochium</taxon>
    </lineage>
</organism>
<dbReference type="Proteomes" id="UP000070501">
    <property type="component" value="Unassembled WGS sequence"/>
</dbReference>
<evidence type="ECO:0000313" key="3">
    <source>
        <dbReference type="Proteomes" id="UP000070501"/>
    </source>
</evidence>
<keyword evidence="1" id="KW-0472">Membrane</keyword>
<reference evidence="3" key="1">
    <citation type="submission" date="2016-02" db="EMBL/GenBank/DDBJ databases">
        <title>Draft genome sequence of Microdochium bolleyi, a fungal endophyte of beachgrass.</title>
        <authorList>
            <consortium name="DOE Joint Genome Institute"/>
            <person name="David A.S."/>
            <person name="May G."/>
            <person name="Haridas S."/>
            <person name="Lim J."/>
            <person name="Wang M."/>
            <person name="Labutti K."/>
            <person name="Lipzen A."/>
            <person name="Barry K."/>
            <person name="Grigoriev I.V."/>
        </authorList>
    </citation>
    <scope>NUCLEOTIDE SEQUENCE [LARGE SCALE GENOMIC DNA]</scope>
    <source>
        <strain evidence="3">J235TASD1</strain>
    </source>
</reference>
<name>A0A136JAF6_9PEZI</name>
<protein>
    <submittedName>
        <fullName evidence="2">Uncharacterized protein</fullName>
    </submittedName>
</protein>
<dbReference type="InParanoid" id="A0A136JAF6"/>